<reference evidence="2 3" key="1">
    <citation type="journal article" date="2016" name="Mol. Biol. Evol.">
        <title>Comparative Genomics of Early-Diverging Mushroom-Forming Fungi Provides Insights into the Origins of Lignocellulose Decay Capabilities.</title>
        <authorList>
            <person name="Nagy L.G."/>
            <person name="Riley R."/>
            <person name="Tritt A."/>
            <person name="Adam C."/>
            <person name="Daum C."/>
            <person name="Floudas D."/>
            <person name="Sun H."/>
            <person name="Yadav J.S."/>
            <person name="Pangilinan J."/>
            <person name="Larsson K.H."/>
            <person name="Matsuura K."/>
            <person name="Barry K."/>
            <person name="Labutti K."/>
            <person name="Kuo R."/>
            <person name="Ohm R.A."/>
            <person name="Bhattacharya S.S."/>
            <person name="Shirouzu T."/>
            <person name="Yoshinaga Y."/>
            <person name="Martin F.M."/>
            <person name="Grigoriev I.V."/>
            <person name="Hibbett D.S."/>
        </authorList>
    </citation>
    <scope>NUCLEOTIDE SEQUENCE [LARGE SCALE GENOMIC DNA]</scope>
    <source>
        <strain evidence="2 3">CBS 109695</strain>
    </source>
</reference>
<sequence length="97" mass="10462">MPGLVQQDPLILQLHAECGIREHINIRPGEKNSVFGFAEVMMDCGQFVIRDAGSPKGVFVNHSLISGQALLRNGDILSFDPGEGLATFTVSLINRVG</sequence>
<keyword evidence="3" id="KW-1185">Reference proteome</keyword>
<dbReference type="SUPFAM" id="SSF49879">
    <property type="entry name" value="SMAD/FHA domain"/>
    <property type="match status" value="1"/>
</dbReference>
<dbReference type="InterPro" id="IPR008984">
    <property type="entry name" value="SMAD_FHA_dom_sf"/>
</dbReference>
<evidence type="ECO:0000313" key="3">
    <source>
        <dbReference type="Proteomes" id="UP000076532"/>
    </source>
</evidence>
<proteinExistence type="predicted"/>
<dbReference type="EMBL" id="KV417663">
    <property type="protein sequence ID" value="KZP11435.1"/>
    <property type="molecule type" value="Genomic_DNA"/>
</dbReference>
<dbReference type="CDD" id="cd00060">
    <property type="entry name" value="FHA"/>
    <property type="match status" value="1"/>
</dbReference>
<dbReference type="Proteomes" id="UP000076532">
    <property type="component" value="Unassembled WGS sequence"/>
</dbReference>
<evidence type="ECO:0000313" key="2">
    <source>
        <dbReference type="EMBL" id="KZP11435.1"/>
    </source>
</evidence>
<name>A0A166ABB0_9AGAM</name>
<dbReference type="AlphaFoldDB" id="A0A166ABB0"/>
<evidence type="ECO:0000259" key="1">
    <source>
        <dbReference type="Pfam" id="PF00498"/>
    </source>
</evidence>
<organism evidence="2 3">
    <name type="scientific">Athelia psychrophila</name>
    <dbReference type="NCBI Taxonomy" id="1759441"/>
    <lineage>
        <taxon>Eukaryota</taxon>
        <taxon>Fungi</taxon>
        <taxon>Dikarya</taxon>
        <taxon>Basidiomycota</taxon>
        <taxon>Agaricomycotina</taxon>
        <taxon>Agaricomycetes</taxon>
        <taxon>Agaricomycetidae</taxon>
        <taxon>Atheliales</taxon>
        <taxon>Atheliaceae</taxon>
        <taxon>Athelia</taxon>
    </lineage>
</organism>
<dbReference type="Pfam" id="PF00498">
    <property type="entry name" value="FHA"/>
    <property type="match status" value="1"/>
</dbReference>
<protein>
    <recommendedName>
        <fullName evidence="1">FHA domain-containing protein</fullName>
    </recommendedName>
</protein>
<accession>A0A166ABB0</accession>
<dbReference type="InterPro" id="IPR000253">
    <property type="entry name" value="FHA_dom"/>
</dbReference>
<gene>
    <name evidence="2" type="ORF">FIBSPDRAFT_962303</name>
</gene>
<feature type="domain" description="FHA" evidence="1">
    <location>
        <begin position="22"/>
        <end position="79"/>
    </location>
</feature>
<dbReference type="Gene3D" id="2.60.200.20">
    <property type="match status" value="1"/>
</dbReference>